<dbReference type="Gene3D" id="3.40.50.300">
    <property type="entry name" value="P-loop containing nucleotide triphosphate hydrolases"/>
    <property type="match status" value="1"/>
</dbReference>
<dbReference type="GO" id="GO:0006302">
    <property type="term" value="P:double-strand break repair"/>
    <property type="evidence" value="ECO:0007669"/>
    <property type="project" value="InterPro"/>
</dbReference>
<dbReference type="InterPro" id="IPR027417">
    <property type="entry name" value="P-loop_NTPase"/>
</dbReference>
<proteinExistence type="predicted"/>
<dbReference type="Gene3D" id="1.10.287.510">
    <property type="entry name" value="Helix hairpin bin"/>
    <property type="match status" value="1"/>
</dbReference>
<accession>A0A8S5R6J8</accession>
<dbReference type="Pfam" id="PF13476">
    <property type="entry name" value="AAA_23"/>
    <property type="match status" value="1"/>
</dbReference>
<evidence type="ECO:0000259" key="2">
    <source>
        <dbReference type="Pfam" id="PF13476"/>
    </source>
</evidence>
<evidence type="ECO:0000256" key="1">
    <source>
        <dbReference type="SAM" id="Coils"/>
    </source>
</evidence>
<name>A0A8S5R6J8_9VIRU</name>
<dbReference type="SUPFAM" id="SSF52540">
    <property type="entry name" value="P-loop containing nucleoside triphosphate hydrolases"/>
    <property type="match status" value="1"/>
</dbReference>
<dbReference type="PANTHER" id="PTHR32114:SF2">
    <property type="entry name" value="ABC TRANSPORTER ABCH.3"/>
    <property type="match status" value="1"/>
</dbReference>
<dbReference type="GO" id="GO:0016887">
    <property type="term" value="F:ATP hydrolysis activity"/>
    <property type="evidence" value="ECO:0007669"/>
    <property type="project" value="InterPro"/>
</dbReference>
<feature type="coiled-coil region" evidence="1">
    <location>
        <begin position="247"/>
        <end position="320"/>
    </location>
</feature>
<sequence>MKNIKLLKIHIQNFKGCKDREIAFGQRTSISGANATGKTTVFDAFTWLLFGKDSIGNTKFDIRPKDKEGNMINNVEISVEATICFEEDEYDLKKVQKQKWVKKRGTNTTEFQGNVNEFEINGYPKSEKEFKEFISGIIDENIFNLVTNPNAFNALPWKEQREMLMRFVGEFSDVEIAQQFGEQFAKLIPELKIASTDDILKKYNKAKSAMNKEMVEIPARIDEVSKQLVTVDVGALEVEKAAKEVVLKKVEDELSGGTDKLEEINELRQQVMDSKIKLSEIQNKANEELMLVRTEAMSKVDEAERSFRGLQKQIQDMDGEHDNLIHLQKSSTKEKNRLLDEWRKEKARRFPEFQPLAPYVEPEPLKESDLICPTCGQDLPDEVRNKRIYDYEERCKRAKADYEARCETHKSKYEKDKADFESKKESELKRIVEAGQKAADSEKEYKKKAEELLPKISALSEELKTQETICVKLGKDLGKIPSIADVSEDAEYLKIQMEISSLEDQIAELSKESSGKTELEAKKAVLKDEIAEIEAKIKAADNTKVNARIAKLEEEQKAVGQKIAEQEQMIDLTEDFIRAKMDRISTAINDKFKIVSFRLFENQINGGLKETCECTVDGVPFSSLNNGHRIVAGLDIIRSLSDLYGISCPVFIDNSESVNEENFPAMDAQMIHLVVTGDKELKVEREDK</sequence>
<reference evidence="3" key="1">
    <citation type="journal article" date="2021" name="Proc. Natl. Acad. Sci. U.S.A.">
        <title>A Catalog of Tens of Thousands of Viruses from Human Metagenomes Reveals Hidden Associations with Chronic Diseases.</title>
        <authorList>
            <person name="Tisza M.J."/>
            <person name="Buck C.B."/>
        </authorList>
    </citation>
    <scope>NUCLEOTIDE SEQUENCE</scope>
    <source>
        <strain evidence="3">Ctah610</strain>
    </source>
</reference>
<evidence type="ECO:0000313" key="3">
    <source>
        <dbReference type="EMBL" id="DAE27031.1"/>
    </source>
</evidence>
<organism evidence="3">
    <name type="scientific">virus sp. ctah610</name>
    <dbReference type="NCBI Taxonomy" id="2826807"/>
    <lineage>
        <taxon>Viruses</taxon>
    </lineage>
</organism>
<feature type="coiled-coil region" evidence="1">
    <location>
        <begin position="492"/>
        <end position="569"/>
    </location>
</feature>
<protein>
    <submittedName>
        <fullName evidence="3">Chromosome partition protein</fullName>
    </submittedName>
</protein>
<dbReference type="InterPro" id="IPR038729">
    <property type="entry name" value="Rad50/SbcC_AAA"/>
</dbReference>
<keyword evidence="1" id="KW-0175">Coiled coil</keyword>
<dbReference type="EMBL" id="BK015827">
    <property type="protein sequence ID" value="DAE27031.1"/>
    <property type="molecule type" value="Genomic_DNA"/>
</dbReference>
<feature type="domain" description="Rad50/SbcC-type AAA" evidence="2">
    <location>
        <begin position="8"/>
        <end position="238"/>
    </location>
</feature>
<dbReference type="PANTHER" id="PTHR32114">
    <property type="entry name" value="ABC TRANSPORTER ABCH.3"/>
    <property type="match status" value="1"/>
</dbReference>